<comment type="caution">
    <text evidence="1">The sequence shown here is derived from an EMBL/GenBank/DDBJ whole genome shotgun (WGS) entry which is preliminary data.</text>
</comment>
<sequence>MIVGSDFAGVRTYLLSYDFFQLNYARSSFPAVQADASEIAAPILTREGMIFRFYDAWSHV</sequence>
<name>A0AAP0B1S0_9ASPA</name>
<keyword evidence="2" id="KW-1185">Reference proteome</keyword>
<evidence type="ECO:0000313" key="2">
    <source>
        <dbReference type="Proteomes" id="UP001418222"/>
    </source>
</evidence>
<organism evidence="1 2">
    <name type="scientific">Platanthera zijinensis</name>
    <dbReference type="NCBI Taxonomy" id="2320716"/>
    <lineage>
        <taxon>Eukaryota</taxon>
        <taxon>Viridiplantae</taxon>
        <taxon>Streptophyta</taxon>
        <taxon>Embryophyta</taxon>
        <taxon>Tracheophyta</taxon>
        <taxon>Spermatophyta</taxon>
        <taxon>Magnoliopsida</taxon>
        <taxon>Liliopsida</taxon>
        <taxon>Asparagales</taxon>
        <taxon>Orchidaceae</taxon>
        <taxon>Orchidoideae</taxon>
        <taxon>Orchideae</taxon>
        <taxon>Orchidinae</taxon>
        <taxon>Platanthera</taxon>
    </lineage>
</organism>
<reference evidence="1 2" key="1">
    <citation type="journal article" date="2022" name="Nat. Plants">
        <title>Genomes of leafy and leafless Platanthera orchids illuminate the evolution of mycoheterotrophy.</title>
        <authorList>
            <person name="Li M.H."/>
            <person name="Liu K.W."/>
            <person name="Li Z."/>
            <person name="Lu H.C."/>
            <person name="Ye Q.L."/>
            <person name="Zhang D."/>
            <person name="Wang J.Y."/>
            <person name="Li Y.F."/>
            <person name="Zhong Z.M."/>
            <person name="Liu X."/>
            <person name="Yu X."/>
            <person name="Liu D.K."/>
            <person name="Tu X.D."/>
            <person name="Liu B."/>
            <person name="Hao Y."/>
            <person name="Liao X.Y."/>
            <person name="Jiang Y.T."/>
            <person name="Sun W.H."/>
            <person name="Chen J."/>
            <person name="Chen Y.Q."/>
            <person name="Ai Y."/>
            <person name="Zhai J.W."/>
            <person name="Wu S.S."/>
            <person name="Zhou Z."/>
            <person name="Hsiao Y.Y."/>
            <person name="Wu W.L."/>
            <person name="Chen Y.Y."/>
            <person name="Lin Y.F."/>
            <person name="Hsu J.L."/>
            <person name="Li C.Y."/>
            <person name="Wang Z.W."/>
            <person name="Zhao X."/>
            <person name="Zhong W.Y."/>
            <person name="Ma X.K."/>
            <person name="Ma L."/>
            <person name="Huang J."/>
            <person name="Chen G.Z."/>
            <person name="Huang M.Z."/>
            <person name="Huang L."/>
            <person name="Peng D.H."/>
            <person name="Luo Y.B."/>
            <person name="Zou S.Q."/>
            <person name="Chen S.P."/>
            <person name="Lan S."/>
            <person name="Tsai W.C."/>
            <person name="Van de Peer Y."/>
            <person name="Liu Z.J."/>
        </authorList>
    </citation>
    <scope>NUCLEOTIDE SEQUENCE [LARGE SCALE GENOMIC DNA]</scope>
    <source>
        <strain evidence="1">Lor287</strain>
    </source>
</reference>
<dbReference type="EMBL" id="JBBWWQ010000017">
    <property type="protein sequence ID" value="KAK8923907.1"/>
    <property type="molecule type" value="Genomic_DNA"/>
</dbReference>
<proteinExistence type="predicted"/>
<accession>A0AAP0B1S0</accession>
<evidence type="ECO:0000313" key="1">
    <source>
        <dbReference type="EMBL" id="KAK8923907.1"/>
    </source>
</evidence>
<dbReference type="Proteomes" id="UP001418222">
    <property type="component" value="Unassembled WGS sequence"/>
</dbReference>
<protein>
    <submittedName>
        <fullName evidence="1">Uncharacterized protein</fullName>
    </submittedName>
</protein>
<gene>
    <name evidence="1" type="ORF">KSP39_PZI019113</name>
</gene>
<dbReference type="AlphaFoldDB" id="A0AAP0B1S0"/>